<name>A0ABV9Q3I4_9BACL</name>
<gene>
    <name evidence="2" type="ORF">ACFO8Q_13395</name>
</gene>
<evidence type="ECO:0000313" key="2">
    <source>
        <dbReference type="EMBL" id="MFC4768343.1"/>
    </source>
</evidence>
<proteinExistence type="predicted"/>
<protein>
    <submittedName>
        <fullName evidence="2">Uncharacterized protein</fullName>
    </submittedName>
</protein>
<keyword evidence="1" id="KW-0812">Transmembrane</keyword>
<reference evidence="3" key="1">
    <citation type="journal article" date="2019" name="Int. J. Syst. Evol. Microbiol.">
        <title>The Global Catalogue of Microorganisms (GCM) 10K type strain sequencing project: providing services to taxonomists for standard genome sequencing and annotation.</title>
        <authorList>
            <consortium name="The Broad Institute Genomics Platform"/>
            <consortium name="The Broad Institute Genome Sequencing Center for Infectious Disease"/>
            <person name="Wu L."/>
            <person name="Ma J."/>
        </authorList>
    </citation>
    <scope>NUCLEOTIDE SEQUENCE [LARGE SCALE GENOMIC DNA]</scope>
    <source>
        <strain evidence="3">WYCCWR 12678</strain>
    </source>
</reference>
<dbReference type="RefSeq" id="WP_380026296.1">
    <property type="nucleotide sequence ID" value="NZ_JBHSHC010000099.1"/>
</dbReference>
<keyword evidence="3" id="KW-1185">Reference proteome</keyword>
<feature type="transmembrane region" description="Helical" evidence="1">
    <location>
        <begin position="20"/>
        <end position="40"/>
    </location>
</feature>
<comment type="caution">
    <text evidence="2">The sequence shown here is derived from an EMBL/GenBank/DDBJ whole genome shotgun (WGS) entry which is preliminary data.</text>
</comment>
<evidence type="ECO:0000256" key="1">
    <source>
        <dbReference type="SAM" id="Phobius"/>
    </source>
</evidence>
<accession>A0ABV9Q3I4</accession>
<keyword evidence="1" id="KW-0472">Membrane</keyword>
<sequence length="42" mass="5080">MEAMQRLLSVTIFKLTGRYWWSPWFIALYYDCYFASLSPLNP</sequence>
<dbReference type="EMBL" id="JBHSHC010000099">
    <property type="protein sequence ID" value="MFC4768343.1"/>
    <property type="molecule type" value="Genomic_DNA"/>
</dbReference>
<evidence type="ECO:0000313" key="3">
    <source>
        <dbReference type="Proteomes" id="UP001596002"/>
    </source>
</evidence>
<dbReference type="Proteomes" id="UP001596002">
    <property type="component" value="Unassembled WGS sequence"/>
</dbReference>
<keyword evidence="1" id="KW-1133">Transmembrane helix</keyword>
<organism evidence="2 3">
    <name type="scientific">Effusibacillus consociatus</name>
    <dbReference type="NCBI Taxonomy" id="1117041"/>
    <lineage>
        <taxon>Bacteria</taxon>
        <taxon>Bacillati</taxon>
        <taxon>Bacillota</taxon>
        <taxon>Bacilli</taxon>
        <taxon>Bacillales</taxon>
        <taxon>Alicyclobacillaceae</taxon>
        <taxon>Effusibacillus</taxon>
    </lineage>
</organism>